<dbReference type="Pfam" id="PF00566">
    <property type="entry name" value="RabGAP-TBC"/>
    <property type="match status" value="1"/>
</dbReference>
<feature type="compositionally biased region" description="Polar residues" evidence="1">
    <location>
        <begin position="55"/>
        <end position="68"/>
    </location>
</feature>
<dbReference type="InterPro" id="IPR035969">
    <property type="entry name" value="Rab-GAP_TBC_sf"/>
</dbReference>
<dbReference type="SUPFAM" id="SSF47923">
    <property type="entry name" value="Ypt/Rab-GAP domain of gyp1p"/>
    <property type="match status" value="2"/>
</dbReference>
<comment type="caution">
    <text evidence="3">The sequence shown here is derived from an EMBL/GenBank/DDBJ whole genome shotgun (WGS) entry which is preliminary data.</text>
</comment>
<feature type="domain" description="Rab-GAP TBC" evidence="2">
    <location>
        <begin position="467"/>
        <end position="683"/>
    </location>
</feature>
<sequence length="762" mass="84950">MLSSAKNYEVVSKIMEENVSESEESKDPPNDLHCHESLLTNSNLSDDVETPDAQVVNSDVSKTASSFSDEPIPEDFGKTRDINSGEEEFNGNHTMIGTNEKTNENLTSVSGLPPEFSKPSSVSNEFPPAKKIHSSSPGGSSENLLGSNHRRDPSLESDSDEVFPLVARKANSSDDLLDKNFVKWASGGENSHKGKRDKEGGQSSDSPISDVEFSACSSVTSCTEDSGISSTVRDDELEEIPLNNSRFSPELYEQMSRLSLDESVAAWIPKSSNTYAPSPNAKTGTDVDGSSSQKQSKLKGLFSRSSQKEPVQGWKLFGKVPAKDVRDNSSEPHYQASSFDRGDVKRKSFGDKPSVTAPNFKPKFPSLRKKPTTGSSTTALIFENRPSNLPAKSAAEEKKHRKQYEAMVAEAKKKELKDMKRQEQKLREKCKQEDGIVSAVSLWANEILPNFDTMRHSKKARELWWQGLPPSVRGKVWKLAIGNDLHITQELFDIFQSHAYEKLFTTRLNKKKNQTQTVAELPASDHPVVSKAHTVELIMMDVSRTFPSLCIFQEGGPFHDVLHSILGAYTCYRPDVGYVQGMSFLAAVLLLNMDPSDAFICFANLLNKPCQLAFFRVDHPMMIAYFAAFEIFLEEFVPRLHTHFIEENFTPDMYLIDWTFTLFSKSLPLDAASRVWDVFCRDGEAFLFRAALGILKFYLEDLLGMDFIHLGQFLSKLPDDIPVASLFQTIASVSLTEQKFTQTLATQKEVAAQIKNVTSTTK</sequence>
<reference evidence="3 4" key="1">
    <citation type="submission" date="2022-05" db="EMBL/GenBank/DDBJ databases">
        <authorList>
            <consortium name="Genoscope - CEA"/>
            <person name="William W."/>
        </authorList>
    </citation>
    <scope>NUCLEOTIDE SEQUENCE [LARGE SCALE GENOMIC DNA]</scope>
</reference>
<dbReference type="Gene3D" id="1.10.10.750">
    <property type="entry name" value="Ypt/Rab-GAP domain of gyp1p, domain 1"/>
    <property type="match status" value="1"/>
</dbReference>
<feature type="region of interest" description="Disordered" evidence="1">
    <location>
        <begin position="185"/>
        <end position="248"/>
    </location>
</feature>
<dbReference type="PROSITE" id="PS50086">
    <property type="entry name" value="TBC_RABGAP"/>
    <property type="match status" value="1"/>
</dbReference>
<organism evidence="3 4">
    <name type="scientific">Porites lobata</name>
    <dbReference type="NCBI Taxonomy" id="104759"/>
    <lineage>
        <taxon>Eukaryota</taxon>
        <taxon>Metazoa</taxon>
        <taxon>Cnidaria</taxon>
        <taxon>Anthozoa</taxon>
        <taxon>Hexacorallia</taxon>
        <taxon>Scleractinia</taxon>
        <taxon>Fungiina</taxon>
        <taxon>Poritidae</taxon>
        <taxon>Porites</taxon>
    </lineage>
</organism>
<proteinExistence type="predicted"/>
<dbReference type="InterPro" id="IPR000195">
    <property type="entry name" value="Rab-GAP-TBC_dom"/>
</dbReference>
<dbReference type="Gene3D" id="1.10.8.270">
    <property type="entry name" value="putative rabgap domain of human tbc1 domain family member 14 like domains"/>
    <property type="match status" value="1"/>
</dbReference>
<dbReference type="InterPro" id="IPR050302">
    <property type="entry name" value="Rab_GAP_TBC_domain"/>
</dbReference>
<feature type="compositionally biased region" description="Basic and acidic residues" evidence="1">
    <location>
        <begin position="340"/>
        <end position="350"/>
    </location>
</feature>
<dbReference type="PANTHER" id="PTHR47219:SF15">
    <property type="entry name" value="TBC1 DOMAIN FAMILY MEMBER 12 ISOFORM X1"/>
    <property type="match status" value="1"/>
</dbReference>
<feature type="region of interest" description="Disordered" evidence="1">
    <location>
        <begin position="15"/>
        <end position="160"/>
    </location>
</feature>
<feature type="region of interest" description="Disordered" evidence="1">
    <location>
        <begin position="323"/>
        <end position="401"/>
    </location>
</feature>
<dbReference type="Gene3D" id="1.10.472.80">
    <property type="entry name" value="Ypt/Rab-GAP domain of gyp1p, domain 3"/>
    <property type="match status" value="1"/>
</dbReference>
<feature type="compositionally biased region" description="Polar residues" evidence="1">
    <location>
        <begin position="91"/>
        <end position="110"/>
    </location>
</feature>
<name>A0ABN8PG87_9CNID</name>
<feature type="compositionally biased region" description="Polar residues" evidence="1">
    <location>
        <begin position="270"/>
        <end position="283"/>
    </location>
</feature>
<feature type="compositionally biased region" description="Basic and acidic residues" evidence="1">
    <location>
        <begin position="190"/>
        <end position="200"/>
    </location>
</feature>
<feature type="compositionally biased region" description="Low complexity" evidence="1">
    <location>
        <begin position="289"/>
        <end position="301"/>
    </location>
</feature>
<feature type="region of interest" description="Disordered" evidence="1">
    <location>
        <begin position="270"/>
        <end position="306"/>
    </location>
</feature>
<feature type="compositionally biased region" description="Basic and acidic residues" evidence="1">
    <location>
        <begin position="23"/>
        <end position="36"/>
    </location>
</feature>
<dbReference type="PANTHER" id="PTHR47219">
    <property type="entry name" value="RAB GTPASE-ACTIVATING PROTEIN 1-LIKE"/>
    <property type="match status" value="1"/>
</dbReference>
<evidence type="ECO:0000259" key="2">
    <source>
        <dbReference type="PROSITE" id="PS50086"/>
    </source>
</evidence>
<dbReference type="Proteomes" id="UP001159405">
    <property type="component" value="Unassembled WGS sequence"/>
</dbReference>
<gene>
    <name evidence="3" type="ORF">PLOB_00043286</name>
</gene>
<accession>A0ABN8PG87</accession>
<evidence type="ECO:0000256" key="1">
    <source>
        <dbReference type="SAM" id="MobiDB-lite"/>
    </source>
</evidence>
<dbReference type="SMART" id="SM00164">
    <property type="entry name" value="TBC"/>
    <property type="match status" value="1"/>
</dbReference>
<dbReference type="EMBL" id="CALNXK010000070">
    <property type="protein sequence ID" value="CAH3143227.1"/>
    <property type="molecule type" value="Genomic_DNA"/>
</dbReference>
<protein>
    <recommendedName>
        <fullName evidence="2">Rab-GAP TBC domain-containing protein</fullName>
    </recommendedName>
</protein>
<evidence type="ECO:0000313" key="4">
    <source>
        <dbReference type="Proteomes" id="UP001159405"/>
    </source>
</evidence>
<evidence type="ECO:0000313" key="3">
    <source>
        <dbReference type="EMBL" id="CAH3143227.1"/>
    </source>
</evidence>
<feature type="compositionally biased region" description="Polar residues" evidence="1">
    <location>
        <begin position="215"/>
        <end position="231"/>
    </location>
</feature>
<keyword evidence="4" id="KW-1185">Reference proteome</keyword>
<feature type="compositionally biased region" description="Polar residues" evidence="1">
    <location>
        <begin position="134"/>
        <end position="146"/>
    </location>
</feature>